<comment type="caution">
    <text evidence="2">The sequence shown here is derived from an EMBL/GenBank/DDBJ whole genome shotgun (WGS) entry which is preliminary data.</text>
</comment>
<gene>
    <name evidence="2" type="ORF">GCM10009117_24470</name>
</gene>
<accession>A0ABN1MJ92</accession>
<evidence type="ECO:0000256" key="1">
    <source>
        <dbReference type="SAM" id="Phobius"/>
    </source>
</evidence>
<evidence type="ECO:0000313" key="3">
    <source>
        <dbReference type="Proteomes" id="UP001500507"/>
    </source>
</evidence>
<dbReference type="Proteomes" id="UP001500507">
    <property type="component" value="Unassembled WGS sequence"/>
</dbReference>
<keyword evidence="1" id="KW-0812">Transmembrane</keyword>
<evidence type="ECO:0000313" key="2">
    <source>
        <dbReference type="EMBL" id="GAA0873300.1"/>
    </source>
</evidence>
<dbReference type="EMBL" id="BAAAFG010000016">
    <property type="protein sequence ID" value="GAA0873300.1"/>
    <property type="molecule type" value="Genomic_DNA"/>
</dbReference>
<feature type="transmembrane region" description="Helical" evidence="1">
    <location>
        <begin position="45"/>
        <end position="68"/>
    </location>
</feature>
<organism evidence="2 3">
    <name type="scientific">Gangjinia marincola</name>
    <dbReference type="NCBI Taxonomy" id="578463"/>
    <lineage>
        <taxon>Bacteria</taxon>
        <taxon>Pseudomonadati</taxon>
        <taxon>Bacteroidota</taxon>
        <taxon>Flavobacteriia</taxon>
        <taxon>Flavobacteriales</taxon>
        <taxon>Flavobacteriaceae</taxon>
        <taxon>Gangjinia</taxon>
    </lineage>
</organism>
<protein>
    <submittedName>
        <fullName evidence="2">Uncharacterized protein</fullName>
    </submittedName>
</protein>
<keyword evidence="3" id="KW-1185">Reference proteome</keyword>
<sequence length="252" mass="28082">MESNNLDRKVKEALDKRSISPSAGNWEKLSQQLDLQEEKKKPTYFFWYGVSAGIAAMLVVGLFAFNFFSQSQATIGDTQPKEQIEEKTTPITNTQEAVVNTTPKDQSENKAIEIVENPTRMKTTIKKSSSSESVLAQHSTPKAFNKEQTLVDTLTSASVGIAQTNLVQEFQQSIIKEANTNAVSDAEIDALLANAMAELPQKKENTSYAQVNAKKLLQSVEVETEESFNNKVFEVFKEGFKTVRTAFIERND</sequence>
<keyword evidence="1" id="KW-1133">Transmembrane helix</keyword>
<reference evidence="2 3" key="1">
    <citation type="journal article" date="2019" name="Int. J. Syst. Evol. Microbiol.">
        <title>The Global Catalogue of Microorganisms (GCM) 10K type strain sequencing project: providing services to taxonomists for standard genome sequencing and annotation.</title>
        <authorList>
            <consortium name="The Broad Institute Genomics Platform"/>
            <consortium name="The Broad Institute Genome Sequencing Center for Infectious Disease"/>
            <person name="Wu L."/>
            <person name="Ma J."/>
        </authorList>
    </citation>
    <scope>NUCLEOTIDE SEQUENCE [LARGE SCALE GENOMIC DNA]</scope>
    <source>
        <strain evidence="2 3">JCM 16082</strain>
    </source>
</reference>
<name>A0ABN1MJ92_9FLAO</name>
<dbReference type="RefSeq" id="WP_343768126.1">
    <property type="nucleotide sequence ID" value="NZ_BAAAFG010000016.1"/>
</dbReference>
<keyword evidence="1" id="KW-0472">Membrane</keyword>
<proteinExistence type="predicted"/>